<proteinExistence type="predicted"/>
<dbReference type="AlphaFoldDB" id="F4G7I3"/>
<accession>F4G7I3</accession>
<dbReference type="EMBL" id="CP002657">
    <property type="protein sequence ID" value="AEB85513.1"/>
    <property type="molecule type" value="Genomic_DNA"/>
</dbReference>
<feature type="region of interest" description="Disordered" evidence="1">
    <location>
        <begin position="157"/>
        <end position="189"/>
    </location>
</feature>
<evidence type="ECO:0000313" key="3">
    <source>
        <dbReference type="Proteomes" id="UP000007938"/>
    </source>
</evidence>
<sequence length="238" mass="25969">MGRDYKRSKGDTGRDGGGFAAIPWTVFDSPAYARLSHPAKALLMELARQFVRDNNGKLLCSMAHLRPRGWKSADVVQRAKTELLAAGFIFETCKGARPNRASWHALTWRTLDRHNGYDPGALESFERGAYRKNAPLIPSPGTGKRPIVPSPGIETPAPIPSPGTMQANLPGPSIPSPGNHLDKPSEGAKDEQAIDCLQVLWERVGCRVTWRDPSLPTASKRPSKRRTARKTEGLSAAV</sequence>
<evidence type="ECO:0008006" key="4">
    <source>
        <dbReference type="Google" id="ProtNLM"/>
    </source>
</evidence>
<dbReference type="RefSeq" id="WP_013722562.1">
    <property type="nucleotide sequence ID" value="NC_015422.1"/>
</dbReference>
<feature type="compositionally biased region" description="Basic and acidic residues" evidence="1">
    <location>
        <begin position="180"/>
        <end position="189"/>
    </location>
</feature>
<dbReference type="STRING" id="596154.Alide2_3172"/>
<dbReference type="eggNOG" id="ENOG5032Y0M">
    <property type="taxonomic scope" value="Bacteria"/>
</dbReference>
<gene>
    <name evidence="2" type="ordered locus">Alide2_3172</name>
</gene>
<dbReference type="Proteomes" id="UP000007938">
    <property type="component" value="Chromosome"/>
</dbReference>
<protein>
    <recommendedName>
        <fullName evidence="4">Helix-turn-helix domain-containing protein</fullName>
    </recommendedName>
</protein>
<name>F4G7I3_ALIDK</name>
<organism evidence="2 3">
    <name type="scientific">Alicycliphilus denitrificans (strain DSM 14773 / CIP 107495 / K601)</name>
    <dbReference type="NCBI Taxonomy" id="596154"/>
    <lineage>
        <taxon>Bacteria</taxon>
        <taxon>Pseudomonadati</taxon>
        <taxon>Pseudomonadota</taxon>
        <taxon>Betaproteobacteria</taxon>
        <taxon>Burkholderiales</taxon>
        <taxon>Comamonadaceae</taxon>
        <taxon>Alicycliphilus</taxon>
    </lineage>
</organism>
<reference evidence="2 3" key="2">
    <citation type="submission" date="2011-04" db="EMBL/GenBank/DDBJ databases">
        <title>Complete sequence of chromosome of Alicycliphilus denitrificans K601.</title>
        <authorList>
            <consortium name="US DOE Joint Genome Institute"/>
            <person name="Lucas S."/>
            <person name="Han J."/>
            <person name="Lapidus A."/>
            <person name="Cheng J.-F."/>
            <person name="Goodwin L."/>
            <person name="Pitluck S."/>
            <person name="Peters L."/>
            <person name="Zeytun A."/>
            <person name="Detter J.C."/>
            <person name="Han C."/>
            <person name="Tapia R."/>
            <person name="Land M."/>
            <person name="Hauser L."/>
            <person name="Kyrpides N."/>
            <person name="Ivanova N."/>
            <person name="Mikhailova N."/>
            <person name="Pagani I."/>
            <person name="Oosterkamp M."/>
            <person name="Pieper D."/>
            <person name="van Berkel W."/>
            <person name="Langenhoff A."/>
            <person name="Smidt H."/>
            <person name="Stams A."/>
            <person name="Woyke T."/>
        </authorList>
    </citation>
    <scope>NUCLEOTIDE SEQUENCE [LARGE SCALE GENOMIC DNA]</scope>
    <source>
        <strain evidence="3">DSM 14773 / CIP 107495 / K601</strain>
    </source>
</reference>
<evidence type="ECO:0000256" key="1">
    <source>
        <dbReference type="SAM" id="MobiDB-lite"/>
    </source>
</evidence>
<keyword evidence="3" id="KW-1185">Reference proteome</keyword>
<reference evidence="2 3" key="1">
    <citation type="journal article" date="2011" name="J. Bacteriol.">
        <title>Genome Sequences of Alicycliphilus denitrificans Strains BC and K601T.</title>
        <authorList>
            <person name="Oosterkamp M.J."/>
            <person name="Veuskens T."/>
            <person name="Plugge C.M."/>
            <person name="Langenhoff A.A."/>
            <person name="Gerritse J."/>
            <person name="van Berkel W.J."/>
            <person name="Pieper D.H."/>
            <person name="Junca H."/>
            <person name="Goodwin L.A."/>
            <person name="Daligault H.E."/>
            <person name="Bruce D.C."/>
            <person name="Detter J.C."/>
            <person name="Tapia R."/>
            <person name="Han C.S."/>
            <person name="Land M.L."/>
            <person name="Hauser L.J."/>
            <person name="Smidt H."/>
            <person name="Stams A.J."/>
        </authorList>
    </citation>
    <scope>NUCLEOTIDE SEQUENCE [LARGE SCALE GENOMIC DNA]</scope>
    <source>
        <strain evidence="3">DSM 14773 / CIP 107495 / K601</strain>
    </source>
</reference>
<dbReference type="HOGENOM" id="CLU_102448_0_0_4"/>
<dbReference type="KEGG" id="adk:Alide2_3172"/>
<feature type="region of interest" description="Disordered" evidence="1">
    <location>
        <begin position="211"/>
        <end position="238"/>
    </location>
</feature>
<evidence type="ECO:0000313" key="2">
    <source>
        <dbReference type="EMBL" id="AEB85513.1"/>
    </source>
</evidence>